<comment type="caution">
    <text evidence="2">The sequence shown here is derived from an EMBL/GenBank/DDBJ whole genome shotgun (WGS) entry which is preliminary data.</text>
</comment>
<evidence type="ECO:0000313" key="3">
    <source>
        <dbReference type="Proteomes" id="UP000183085"/>
    </source>
</evidence>
<reference evidence="2 3" key="1">
    <citation type="journal article" date="2016" name="Environ. Microbiol.">
        <title>Genomic resolution of a cold subsurface aquifer community provides metabolic insights for novel microbes adapted to high CO concentrations.</title>
        <authorList>
            <person name="Probst A.J."/>
            <person name="Castelle C.J."/>
            <person name="Singh A."/>
            <person name="Brown C.T."/>
            <person name="Anantharaman K."/>
            <person name="Sharon I."/>
            <person name="Hug L.A."/>
            <person name="Burstein D."/>
            <person name="Emerson J.B."/>
            <person name="Thomas B.C."/>
            <person name="Banfield J.F."/>
        </authorList>
    </citation>
    <scope>NUCLEOTIDE SEQUENCE [LARGE SCALE GENOMIC DNA]</scope>
    <source>
        <strain evidence="2">CG2_30_40_21</strain>
    </source>
</reference>
<dbReference type="STRING" id="1817895.AUJ95_00675"/>
<evidence type="ECO:0000256" key="1">
    <source>
        <dbReference type="SAM" id="MobiDB-lite"/>
    </source>
</evidence>
<dbReference type="AlphaFoldDB" id="A0A1J5EJG1"/>
<name>A0A1J5EJG1_9BACT</name>
<proteinExistence type="predicted"/>
<dbReference type="EMBL" id="MNYI01000016">
    <property type="protein sequence ID" value="OIP43462.1"/>
    <property type="molecule type" value="Genomic_DNA"/>
</dbReference>
<accession>A0A1J5EJG1</accession>
<gene>
    <name evidence="2" type="ORF">AUJ95_00675</name>
</gene>
<protein>
    <submittedName>
        <fullName evidence="2">Uncharacterized protein</fullName>
    </submittedName>
</protein>
<feature type="region of interest" description="Disordered" evidence="1">
    <location>
        <begin position="237"/>
        <end position="256"/>
    </location>
</feature>
<evidence type="ECO:0000313" key="2">
    <source>
        <dbReference type="EMBL" id="OIP43462.1"/>
    </source>
</evidence>
<sequence>MSIVASDIFGNFASGYEGEHYLTWTLLPNNTQAKLPQDSNRYFANGSTTVTGIILYNAQKTPVIAVSDGTIRGTSSKIVVMPTNVTHFEMATQHNQSETAGATFSVTLTARDSCGNVATNHTGNHDLRWGLNAISSPIGILPVKPADGVQIFEQGRVVVDGFRLTRAEDMATITVTESTSTGTVTGTCGSITVRSGSPTTFAIFVPLSAEVNKIFEINNITAQDICGNTARDYQGNKTLTYTGPGNSPSQLPPSYTNPVNFEGGMATRLLTTLVKAETVAIRVQEG</sequence>
<dbReference type="Proteomes" id="UP000183085">
    <property type="component" value="Unassembled WGS sequence"/>
</dbReference>
<organism evidence="2 3">
    <name type="scientific">Candidatus Desantisbacteria bacterium CG2_30_40_21</name>
    <dbReference type="NCBI Taxonomy" id="1817895"/>
    <lineage>
        <taxon>Bacteria</taxon>
        <taxon>Candidatus Desantisiibacteriota</taxon>
    </lineage>
</organism>